<keyword evidence="5 6" id="KW-0472">Membrane</keyword>
<keyword evidence="2" id="KW-1003">Cell membrane</keyword>
<accession>A0ABU1WQD2</accession>
<evidence type="ECO:0000256" key="4">
    <source>
        <dbReference type="ARBA" id="ARBA00022989"/>
    </source>
</evidence>
<feature type="domain" description="Type II secretion system protein GspF" evidence="7">
    <location>
        <begin position="158"/>
        <end position="282"/>
    </location>
</feature>
<dbReference type="Pfam" id="PF00482">
    <property type="entry name" value="T2SSF"/>
    <property type="match status" value="1"/>
</dbReference>
<organism evidence="8 9">
    <name type="scientific">Hydrogenophaga palleronii</name>
    <dbReference type="NCBI Taxonomy" id="65655"/>
    <lineage>
        <taxon>Bacteria</taxon>
        <taxon>Pseudomonadati</taxon>
        <taxon>Pseudomonadota</taxon>
        <taxon>Betaproteobacteria</taxon>
        <taxon>Burkholderiales</taxon>
        <taxon>Comamonadaceae</taxon>
        <taxon>Hydrogenophaga</taxon>
    </lineage>
</organism>
<keyword evidence="9" id="KW-1185">Reference proteome</keyword>
<dbReference type="PANTHER" id="PTHR35007:SF1">
    <property type="entry name" value="PILUS ASSEMBLY PROTEIN"/>
    <property type="match status" value="1"/>
</dbReference>
<feature type="transmembrane region" description="Helical" evidence="6">
    <location>
        <begin position="95"/>
        <end position="115"/>
    </location>
</feature>
<dbReference type="InterPro" id="IPR018076">
    <property type="entry name" value="T2SS_GspF_dom"/>
</dbReference>
<evidence type="ECO:0000256" key="1">
    <source>
        <dbReference type="ARBA" id="ARBA00004651"/>
    </source>
</evidence>
<dbReference type="InterPro" id="IPR042094">
    <property type="entry name" value="T2SS_GspF_sf"/>
</dbReference>
<feature type="transmembrane region" description="Helical" evidence="6">
    <location>
        <begin position="302"/>
        <end position="321"/>
    </location>
</feature>
<evidence type="ECO:0000313" key="9">
    <source>
        <dbReference type="Proteomes" id="UP001265700"/>
    </source>
</evidence>
<evidence type="ECO:0000256" key="2">
    <source>
        <dbReference type="ARBA" id="ARBA00022475"/>
    </source>
</evidence>
<reference evidence="8 9" key="1">
    <citation type="submission" date="2023-07" db="EMBL/GenBank/DDBJ databases">
        <title>Sorghum-associated microbial communities from plants grown in Nebraska, USA.</title>
        <authorList>
            <person name="Schachtman D."/>
        </authorList>
    </citation>
    <scope>NUCLEOTIDE SEQUENCE [LARGE SCALE GENOMIC DNA]</scope>
    <source>
        <strain evidence="8 9">4249</strain>
    </source>
</reference>
<evidence type="ECO:0000256" key="3">
    <source>
        <dbReference type="ARBA" id="ARBA00022692"/>
    </source>
</evidence>
<evidence type="ECO:0000256" key="5">
    <source>
        <dbReference type="ARBA" id="ARBA00023136"/>
    </source>
</evidence>
<keyword evidence="3 6" id="KW-0812">Transmembrane</keyword>
<dbReference type="PANTHER" id="PTHR35007">
    <property type="entry name" value="INTEGRAL MEMBRANE PROTEIN-RELATED"/>
    <property type="match status" value="1"/>
</dbReference>
<evidence type="ECO:0000259" key="7">
    <source>
        <dbReference type="Pfam" id="PF00482"/>
    </source>
</evidence>
<dbReference type="EMBL" id="JAVDWU010000007">
    <property type="protein sequence ID" value="MDR7151500.1"/>
    <property type="molecule type" value="Genomic_DNA"/>
</dbReference>
<protein>
    <submittedName>
        <fullName evidence="8">Tight adherence protein B</fullName>
    </submittedName>
</protein>
<keyword evidence="4 6" id="KW-1133">Transmembrane helix</keyword>
<proteinExistence type="predicted"/>
<feature type="transmembrane region" description="Helical" evidence="6">
    <location>
        <begin position="6"/>
        <end position="27"/>
    </location>
</feature>
<feature type="transmembrane region" description="Helical" evidence="6">
    <location>
        <begin position="121"/>
        <end position="140"/>
    </location>
</feature>
<evidence type="ECO:0000313" key="8">
    <source>
        <dbReference type="EMBL" id="MDR7151500.1"/>
    </source>
</evidence>
<sequence length="325" mass="35965">MNLGLALFVLLGFLAVVLLLEGLYVYWSDTKSPEVRRVEQRLRAISAGGQVEEGELSMIRQRLLSESPSFQRLLLGMPRARQLDRLMQQAGDRNTVSHFLGVCAMLVLGGLLVGLVLRWPWFFVLGMVVVLALLPFVLLVRRRNKRLHKIEAQLPDALDLMSRAMRAGHAFPVALAMVGSEAPQPVANEFRITSDEIGFGVSADNALSNLAARVPSPDVRYFVMAVVIQRETGGNLAELLGKLAELVRERFKLFAKVRVLAAEGKLSAWILTMLPFGVALAISIVNPGYIKVLFTDPFGLNLIYGALAMMVLGIFVMWRIIDIKV</sequence>
<dbReference type="Gene3D" id="1.20.81.30">
    <property type="entry name" value="Type II secretion system (T2SS), domain F"/>
    <property type="match status" value="1"/>
</dbReference>
<dbReference type="RefSeq" id="WP_310318987.1">
    <property type="nucleotide sequence ID" value="NZ_JAVDWU010000007.1"/>
</dbReference>
<comment type="subcellular location">
    <subcellularLocation>
        <location evidence="1">Cell membrane</location>
        <topology evidence="1">Multi-pass membrane protein</topology>
    </subcellularLocation>
</comment>
<evidence type="ECO:0000256" key="6">
    <source>
        <dbReference type="SAM" id="Phobius"/>
    </source>
</evidence>
<name>A0ABU1WQD2_9BURK</name>
<dbReference type="SUPFAM" id="SSF103473">
    <property type="entry name" value="MFS general substrate transporter"/>
    <property type="match status" value="1"/>
</dbReference>
<feature type="transmembrane region" description="Helical" evidence="6">
    <location>
        <begin position="266"/>
        <end position="290"/>
    </location>
</feature>
<gene>
    <name evidence="8" type="ORF">J2W49_003476</name>
</gene>
<comment type="caution">
    <text evidence="8">The sequence shown here is derived from an EMBL/GenBank/DDBJ whole genome shotgun (WGS) entry which is preliminary data.</text>
</comment>
<dbReference type="InterPro" id="IPR036259">
    <property type="entry name" value="MFS_trans_sf"/>
</dbReference>
<dbReference type="Proteomes" id="UP001265700">
    <property type="component" value="Unassembled WGS sequence"/>
</dbReference>